<feature type="domain" description="GED" evidence="4">
    <location>
        <begin position="628"/>
        <end position="719"/>
    </location>
</feature>
<dbReference type="InterPro" id="IPR001401">
    <property type="entry name" value="Dynamin_GTPase"/>
</dbReference>
<dbReference type="Gene3D" id="3.40.50.300">
    <property type="entry name" value="P-loop containing nucleotide triphosphate hydrolases"/>
    <property type="match status" value="1"/>
</dbReference>
<sequence>MGDAGSSVTTQPWSTSHEHEELLNTIDKLREQGISRYVDIPQIVVCGDQSSGKSSTLEAICGLRFEIGDGMYASCSLSWTNRCTGLCTRYATEYALRRTLHSSISISIIPDQDRPDSERDSLSVWQPSTTSPDDFGQIMKEAATAMGIGPLKTFSHDRLRIEVCGPQQPHLTLVDVPGLFHARGKGQSDNDKQVVTSLVESYIENPRSIIMAVISAKNDKENQIVITFAEKHDPKGDRTIGVITKPDTLPLNSPSEQQYFTLAQNADPSTKFSLGWAVVRNRSFEEQASSQAERDETEKQFFASGIWKSLSTETKGVVALRKRLGKILQSHILTEMPNMLKDIDAGIAECEQKLATLGPYRGSSDEQRMYLLQASTKFGTLMASSNNGIYTDPFFGSGIEDSDFEKRVCARSMIILDEFRENINKHGHAIEVVKKMPKNYRALPGRPQKMLQDDFYKHVELLMDQNRGRELPGLFSPSIIKPLFLEQCKPWKDIVAYTLNEVFDMSRKAVRLTLQAVADDATVEGILTEIVNPSIDALESAVSLKAEQDLVPFEKHPSTFNHYFTDNLQKNREDQLMKDISSSLHGFLGVDPEAESTAARLYTGSFDVRKLAEALKQHTQKDMKRFAAIEASNAMFAYYKVALKRITDTFAIDTINELLIDKLASLFTPELVYKLDSAALAKVAGESEESAEERRALDKKLTALREAQKLCYRMHRHNPQGRSALQNPDKESTTSDEESEPEVQPEPENLVEPEIDQDFAWGLGLAPKGKKQKEKTSFGRF</sequence>
<dbReference type="InterPro" id="IPR030381">
    <property type="entry name" value="G_DYNAMIN_dom"/>
</dbReference>
<dbReference type="AlphaFoldDB" id="A0A0N0NJ46"/>
<dbReference type="PROSITE" id="PS51388">
    <property type="entry name" value="GED"/>
    <property type="match status" value="1"/>
</dbReference>
<dbReference type="STRING" id="1664694.A0A0N0NJ46"/>
<evidence type="ECO:0000256" key="3">
    <source>
        <dbReference type="SAM" id="MobiDB-lite"/>
    </source>
</evidence>
<feature type="compositionally biased region" description="Polar residues" evidence="3">
    <location>
        <begin position="123"/>
        <end position="132"/>
    </location>
</feature>
<evidence type="ECO:0000259" key="5">
    <source>
        <dbReference type="PROSITE" id="PS51718"/>
    </source>
</evidence>
<dbReference type="Proteomes" id="UP000038010">
    <property type="component" value="Unassembled WGS sequence"/>
</dbReference>
<dbReference type="InterPro" id="IPR027417">
    <property type="entry name" value="P-loop_NTPase"/>
</dbReference>
<feature type="domain" description="Dynamin-type G" evidence="5">
    <location>
        <begin position="37"/>
        <end position="337"/>
    </location>
</feature>
<dbReference type="Pfam" id="PF00350">
    <property type="entry name" value="Dynamin_N"/>
    <property type="match status" value="1"/>
</dbReference>
<organism evidence="6 7">
    <name type="scientific">Cyphellophora attinorum</name>
    <dbReference type="NCBI Taxonomy" id="1664694"/>
    <lineage>
        <taxon>Eukaryota</taxon>
        <taxon>Fungi</taxon>
        <taxon>Dikarya</taxon>
        <taxon>Ascomycota</taxon>
        <taxon>Pezizomycotina</taxon>
        <taxon>Eurotiomycetes</taxon>
        <taxon>Chaetothyriomycetidae</taxon>
        <taxon>Chaetothyriales</taxon>
        <taxon>Cyphellophoraceae</taxon>
        <taxon>Cyphellophora</taxon>
    </lineage>
</organism>
<dbReference type="GO" id="GO:0003924">
    <property type="term" value="F:GTPase activity"/>
    <property type="evidence" value="ECO:0007669"/>
    <property type="project" value="InterPro"/>
</dbReference>
<dbReference type="EMBL" id="LFJN01000030">
    <property type="protein sequence ID" value="KPI36498.1"/>
    <property type="molecule type" value="Genomic_DNA"/>
</dbReference>
<keyword evidence="7" id="KW-1185">Reference proteome</keyword>
<evidence type="ECO:0000313" key="7">
    <source>
        <dbReference type="Proteomes" id="UP000038010"/>
    </source>
</evidence>
<keyword evidence="1" id="KW-0547">Nucleotide-binding</keyword>
<name>A0A0N0NJ46_9EURO</name>
<dbReference type="Pfam" id="PF01031">
    <property type="entry name" value="Dynamin_M"/>
    <property type="match status" value="1"/>
</dbReference>
<dbReference type="GO" id="GO:0016559">
    <property type="term" value="P:peroxisome fission"/>
    <property type="evidence" value="ECO:0007669"/>
    <property type="project" value="TreeGrafter"/>
</dbReference>
<feature type="region of interest" description="Disordered" evidence="3">
    <location>
        <begin position="110"/>
        <end position="133"/>
    </location>
</feature>
<dbReference type="SMART" id="SM00053">
    <property type="entry name" value="DYNc"/>
    <property type="match status" value="1"/>
</dbReference>
<dbReference type="OrthoDB" id="415706at2759"/>
<dbReference type="GeneID" id="28736421"/>
<proteinExistence type="predicted"/>
<dbReference type="InterPro" id="IPR045063">
    <property type="entry name" value="Dynamin_N"/>
</dbReference>
<gene>
    <name evidence="6" type="ORF">AB675_4404</name>
</gene>
<dbReference type="FunFam" id="3.40.50.300:FF:001425">
    <property type="entry name" value="Dynamin GTPase, putative"/>
    <property type="match status" value="1"/>
</dbReference>
<dbReference type="GO" id="GO:0005739">
    <property type="term" value="C:mitochondrion"/>
    <property type="evidence" value="ECO:0007669"/>
    <property type="project" value="TreeGrafter"/>
</dbReference>
<keyword evidence="2" id="KW-0342">GTP-binding</keyword>
<feature type="compositionally biased region" description="Basic and acidic residues" evidence="3">
    <location>
        <begin position="111"/>
        <end position="121"/>
    </location>
</feature>
<dbReference type="RefSeq" id="XP_017996461.1">
    <property type="nucleotide sequence ID" value="XM_018144541.1"/>
</dbReference>
<dbReference type="GO" id="GO:0048312">
    <property type="term" value="P:intracellular distribution of mitochondria"/>
    <property type="evidence" value="ECO:0007669"/>
    <property type="project" value="TreeGrafter"/>
</dbReference>
<dbReference type="InterPro" id="IPR022812">
    <property type="entry name" value="Dynamin"/>
</dbReference>
<evidence type="ECO:0000259" key="4">
    <source>
        <dbReference type="PROSITE" id="PS51388"/>
    </source>
</evidence>
<dbReference type="PRINTS" id="PR00195">
    <property type="entry name" value="DYNAMIN"/>
</dbReference>
<dbReference type="GO" id="GO:0008017">
    <property type="term" value="F:microtubule binding"/>
    <property type="evidence" value="ECO:0007669"/>
    <property type="project" value="TreeGrafter"/>
</dbReference>
<evidence type="ECO:0000313" key="6">
    <source>
        <dbReference type="EMBL" id="KPI36498.1"/>
    </source>
</evidence>
<dbReference type="GO" id="GO:0005525">
    <property type="term" value="F:GTP binding"/>
    <property type="evidence" value="ECO:0007669"/>
    <property type="project" value="InterPro"/>
</dbReference>
<dbReference type="GO" id="GO:0000266">
    <property type="term" value="P:mitochondrial fission"/>
    <property type="evidence" value="ECO:0007669"/>
    <property type="project" value="TreeGrafter"/>
</dbReference>
<dbReference type="InterPro" id="IPR020850">
    <property type="entry name" value="GED_dom"/>
</dbReference>
<evidence type="ECO:0000256" key="1">
    <source>
        <dbReference type="ARBA" id="ARBA00022741"/>
    </source>
</evidence>
<dbReference type="PANTHER" id="PTHR11566">
    <property type="entry name" value="DYNAMIN"/>
    <property type="match status" value="1"/>
</dbReference>
<dbReference type="InterPro" id="IPR000375">
    <property type="entry name" value="Dynamin_stalk"/>
</dbReference>
<feature type="compositionally biased region" description="Acidic residues" evidence="3">
    <location>
        <begin position="734"/>
        <end position="757"/>
    </location>
</feature>
<accession>A0A0N0NJ46</accession>
<evidence type="ECO:0000256" key="2">
    <source>
        <dbReference type="ARBA" id="ARBA00023134"/>
    </source>
</evidence>
<comment type="caution">
    <text evidence="6">The sequence shown here is derived from an EMBL/GenBank/DDBJ whole genome shotgun (WGS) entry which is preliminary data.</text>
</comment>
<dbReference type="SUPFAM" id="SSF52540">
    <property type="entry name" value="P-loop containing nucleoside triphosphate hydrolases"/>
    <property type="match status" value="1"/>
</dbReference>
<dbReference type="GO" id="GO:0005874">
    <property type="term" value="C:microtubule"/>
    <property type="evidence" value="ECO:0007669"/>
    <property type="project" value="TreeGrafter"/>
</dbReference>
<dbReference type="CDD" id="cd08771">
    <property type="entry name" value="DLP_1"/>
    <property type="match status" value="1"/>
</dbReference>
<protein>
    <submittedName>
        <fullName evidence="6">Interferon-induced GTP-binding protein Mx</fullName>
    </submittedName>
</protein>
<dbReference type="GO" id="GO:0006897">
    <property type="term" value="P:endocytosis"/>
    <property type="evidence" value="ECO:0007669"/>
    <property type="project" value="TreeGrafter"/>
</dbReference>
<dbReference type="PANTHER" id="PTHR11566:SF21">
    <property type="entry name" value="DYNAMIN RELATED PROTEIN 1, ISOFORM A"/>
    <property type="match status" value="1"/>
</dbReference>
<dbReference type="GO" id="GO:0016020">
    <property type="term" value="C:membrane"/>
    <property type="evidence" value="ECO:0007669"/>
    <property type="project" value="TreeGrafter"/>
</dbReference>
<dbReference type="VEuPathDB" id="FungiDB:AB675_4404"/>
<feature type="region of interest" description="Disordered" evidence="3">
    <location>
        <begin position="715"/>
        <end position="781"/>
    </location>
</feature>
<dbReference type="PROSITE" id="PS51718">
    <property type="entry name" value="G_DYNAMIN_2"/>
    <property type="match status" value="1"/>
</dbReference>
<reference evidence="6 7" key="1">
    <citation type="submission" date="2015-06" db="EMBL/GenBank/DDBJ databases">
        <title>Draft genome of the ant-associated black yeast Phialophora attae CBS 131958.</title>
        <authorList>
            <person name="Moreno L.F."/>
            <person name="Stielow B.J."/>
            <person name="de Hoog S."/>
            <person name="Vicente V.A."/>
            <person name="Weiss V.A."/>
            <person name="de Vries M."/>
            <person name="Cruz L.M."/>
            <person name="Souza E.M."/>
        </authorList>
    </citation>
    <scope>NUCLEOTIDE SEQUENCE [LARGE SCALE GENOMIC DNA]</scope>
    <source>
        <strain evidence="6 7">CBS 131958</strain>
    </source>
</reference>